<name>A0A9X3YHI5_9GAMM</name>
<protein>
    <submittedName>
        <fullName evidence="4">DUF4398 domain-containing protein</fullName>
    </submittedName>
</protein>
<accession>A0A9X3YHI5</accession>
<feature type="coiled-coil region" evidence="1">
    <location>
        <begin position="88"/>
        <end position="115"/>
    </location>
</feature>
<evidence type="ECO:0000256" key="2">
    <source>
        <dbReference type="SAM" id="SignalP"/>
    </source>
</evidence>
<dbReference type="AlphaFoldDB" id="A0A9X3YHI5"/>
<comment type="caution">
    <text evidence="4">The sequence shown here is derived from an EMBL/GenBank/DDBJ whole genome shotgun (WGS) entry which is preliminary data.</text>
</comment>
<reference evidence="4" key="1">
    <citation type="submission" date="2023-02" db="EMBL/GenBank/DDBJ databases">
        <title>Tahibacter soli sp. nov. isolated from soil.</title>
        <authorList>
            <person name="Baek J.H."/>
            <person name="Lee J.K."/>
            <person name="Choi D.G."/>
            <person name="Jeon C.O."/>
        </authorList>
    </citation>
    <scope>NUCLEOTIDE SEQUENCE</scope>
    <source>
        <strain evidence="4">BL</strain>
    </source>
</reference>
<feature type="domain" description="DUF4398" evidence="3">
    <location>
        <begin position="29"/>
        <end position="104"/>
    </location>
</feature>
<evidence type="ECO:0000313" key="5">
    <source>
        <dbReference type="Proteomes" id="UP001139971"/>
    </source>
</evidence>
<evidence type="ECO:0000313" key="4">
    <source>
        <dbReference type="EMBL" id="MDC8012382.1"/>
    </source>
</evidence>
<dbReference type="RefSeq" id="WP_263543874.1">
    <property type="nucleotide sequence ID" value="NZ_JAOVZO020000008.1"/>
</dbReference>
<keyword evidence="2" id="KW-0732">Signal</keyword>
<sequence length="120" mass="12093">MNVKAVLLSAALALPGIAGAASRHDAELAMTAAQSAIDAAERAGAAQYAMPDLTTARGGMASAVGLADRRDWTGAMLASEKTGVDANLAEARSRQARAEAATQEVEDAVRTLRAELGAGG</sequence>
<proteinExistence type="predicted"/>
<keyword evidence="1" id="KW-0175">Coiled coil</keyword>
<dbReference type="EMBL" id="JAOVZO020000008">
    <property type="protein sequence ID" value="MDC8012382.1"/>
    <property type="molecule type" value="Genomic_DNA"/>
</dbReference>
<keyword evidence="5" id="KW-1185">Reference proteome</keyword>
<dbReference type="Gene3D" id="1.20.1270.390">
    <property type="match status" value="1"/>
</dbReference>
<dbReference type="Proteomes" id="UP001139971">
    <property type="component" value="Unassembled WGS sequence"/>
</dbReference>
<feature type="signal peptide" evidence="2">
    <location>
        <begin position="1"/>
        <end position="20"/>
    </location>
</feature>
<organism evidence="4 5">
    <name type="scientific">Tahibacter soli</name>
    <dbReference type="NCBI Taxonomy" id="2983605"/>
    <lineage>
        <taxon>Bacteria</taxon>
        <taxon>Pseudomonadati</taxon>
        <taxon>Pseudomonadota</taxon>
        <taxon>Gammaproteobacteria</taxon>
        <taxon>Lysobacterales</taxon>
        <taxon>Rhodanobacteraceae</taxon>
        <taxon>Tahibacter</taxon>
    </lineage>
</organism>
<gene>
    <name evidence="4" type="ORF">OD750_007460</name>
</gene>
<evidence type="ECO:0000256" key="1">
    <source>
        <dbReference type="SAM" id="Coils"/>
    </source>
</evidence>
<dbReference type="Pfam" id="PF14346">
    <property type="entry name" value="DUF4398"/>
    <property type="match status" value="1"/>
</dbReference>
<feature type="chain" id="PRO_5040808396" evidence="2">
    <location>
        <begin position="21"/>
        <end position="120"/>
    </location>
</feature>
<evidence type="ECO:0000259" key="3">
    <source>
        <dbReference type="Pfam" id="PF14346"/>
    </source>
</evidence>
<dbReference type="InterPro" id="IPR025511">
    <property type="entry name" value="DUF4398"/>
</dbReference>